<dbReference type="GO" id="GO:0016740">
    <property type="term" value="F:transferase activity"/>
    <property type="evidence" value="ECO:0007669"/>
    <property type="project" value="UniProtKB-KW"/>
</dbReference>
<reference evidence="2" key="1">
    <citation type="journal article" date="2014" name="Int. J. Syst. Evol. Microbiol.">
        <title>Complete genome sequence of Corynebacterium casei LMG S-19264T (=DSM 44701T), isolated from a smear-ripened cheese.</title>
        <authorList>
            <consortium name="US DOE Joint Genome Institute (JGI-PGF)"/>
            <person name="Walter F."/>
            <person name="Albersmeier A."/>
            <person name="Kalinowski J."/>
            <person name="Ruckert C."/>
        </authorList>
    </citation>
    <scope>NUCLEOTIDE SEQUENCE</scope>
    <source>
        <strain evidence="2">CCM 7664</strain>
    </source>
</reference>
<dbReference type="PANTHER" id="PTHR43685">
    <property type="entry name" value="GLYCOSYLTRANSFERASE"/>
    <property type="match status" value="1"/>
</dbReference>
<dbReference type="InterPro" id="IPR001173">
    <property type="entry name" value="Glyco_trans_2-like"/>
</dbReference>
<feature type="domain" description="Glycosyltransferase 2-like" evidence="1">
    <location>
        <begin position="4"/>
        <end position="130"/>
    </location>
</feature>
<proteinExistence type="predicted"/>
<dbReference type="Gene3D" id="3.90.550.10">
    <property type="entry name" value="Spore Coat Polysaccharide Biosynthesis Protein SpsA, Chain A"/>
    <property type="match status" value="1"/>
</dbReference>
<comment type="caution">
    <text evidence="2">The sequence shown here is derived from an EMBL/GenBank/DDBJ whole genome shotgun (WGS) entry which is preliminary data.</text>
</comment>
<dbReference type="Pfam" id="PF00535">
    <property type="entry name" value="Glycos_transf_2"/>
    <property type="match status" value="1"/>
</dbReference>
<keyword evidence="3" id="KW-1185">Reference proteome</keyword>
<dbReference type="InterPro" id="IPR029044">
    <property type="entry name" value="Nucleotide-diphossugar_trans"/>
</dbReference>
<sequence>MIISIITVCYNSAATIKDTLQSVAIQTYPSIEHLIVDGLSKDATMDVVRQFPHVTHAVSEQDGGIYDAMNKGIAMATGNVIGFVNADDFYASPDVLASVMQVFEDPTVEACYGDLCYVKQEETSSVVRYWRSFDFKPGLFLRGWCPPHPTFFVRKDVYERCGGFDLNYKIAADVELMMRFLEAQSVRSRYIPKILVNMRMGGTTNRSIKNVVNQNREIWRAFQKNGLKPSFGRFAIGKLLSRGKQFISRPQRV</sequence>
<dbReference type="Proteomes" id="UP000627205">
    <property type="component" value="Unassembled WGS sequence"/>
</dbReference>
<keyword evidence="2" id="KW-0808">Transferase</keyword>
<accession>A0A8J3AZM4</accession>
<reference evidence="2" key="2">
    <citation type="submission" date="2020-09" db="EMBL/GenBank/DDBJ databases">
        <authorList>
            <person name="Sun Q."/>
            <person name="Sedlacek I."/>
        </authorList>
    </citation>
    <scope>NUCLEOTIDE SEQUENCE</scope>
    <source>
        <strain evidence="2">CCM 7664</strain>
    </source>
</reference>
<dbReference type="InterPro" id="IPR050834">
    <property type="entry name" value="Glycosyltransf_2"/>
</dbReference>
<protein>
    <submittedName>
        <fullName evidence="2">Glycosyl transferase</fullName>
    </submittedName>
</protein>
<dbReference type="PANTHER" id="PTHR43685:SF14">
    <property type="entry name" value="GLYCOSYLTRANSFERASE 2-LIKE DOMAIN-CONTAINING PROTEIN"/>
    <property type="match status" value="1"/>
</dbReference>
<evidence type="ECO:0000313" key="3">
    <source>
        <dbReference type="Proteomes" id="UP000627205"/>
    </source>
</evidence>
<dbReference type="RefSeq" id="WP_188420493.1">
    <property type="nucleotide sequence ID" value="NZ_BMDP01000002.1"/>
</dbReference>
<gene>
    <name evidence="2" type="ORF">GCM10011430_16150</name>
</gene>
<evidence type="ECO:0000313" key="2">
    <source>
        <dbReference type="EMBL" id="GGI54441.1"/>
    </source>
</evidence>
<evidence type="ECO:0000259" key="1">
    <source>
        <dbReference type="Pfam" id="PF00535"/>
    </source>
</evidence>
<dbReference type="CDD" id="cd06433">
    <property type="entry name" value="GT_2_WfgS_like"/>
    <property type="match status" value="1"/>
</dbReference>
<organism evidence="2 3">
    <name type="scientific">Oxalicibacterium solurbis</name>
    <dbReference type="NCBI Taxonomy" id="69280"/>
    <lineage>
        <taxon>Bacteria</taxon>
        <taxon>Pseudomonadati</taxon>
        <taxon>Pseudomonadota</taxon>
        <taxon>Betaproteobacteria</taxon>
        <taxon>Burkholderiales</taxon>
        <taxon>Oxalobacteraceae</taxon>
        <taxon>Oxalicibacterium</taxon>
    </lineage>
</organism>
<name>A0A8J3AZM4_9BURK</name>
<dbReference type="AlphaFoldDB" id="A0A8J3AZM4"/>
<dbReference type="EMBL" id="BMDP01000002">
    <property type="protein sequence ID" value="GGI54441.1"/>
    <property type="molecule type" value="Genomic_DNA"/>
</dbReference>
<dbReference type="SUPFAM" id="SSF53448">
    <property type="entry name" value="Nucleotide-diphospho-sugar transferases"/>
    <property type="match status" value="1"/>
</dbReference>